<protein>
    <submittedName>
        <fullName evidence="3">Methyltransferase family protein</fullName>
    </submittedName>
</protein>
<evidence type="ECO:0000313" key="4">
    <source>
        <dbReference type="Proteomes" id="UP000317940"/>
    </source>
</evidence>
<organism evidence="3 4">
    <name type="scientific">Kitasatospora viridis</name>
    <dbReference type="NCBI Taxonomy" id="281105"/>
    <lineage>
        <taxon>Bacteria</taxon>
        <taxon>Bacillati</taxon>
        <taxon>Actinomycetota</taxon>
        <taxon>Actinomycetes</taxon>
        <taxon>Kitasatosporales</taxon>
        <taxon>Streptomycetaceae</taxon>
        <taxon>Kitasatospora</taxon>
    </lineage>
</organism>
<dbReference type="PANTHER" id="PTHR43861">
    <property type="entry name" value="TRANS-ACONITATE 2-METHYLTRANSFERASE-RELATED"/>
    <property type="match status" value="1"/>
</dbReference>
<reference evidence="3 4" key="1">
    <citation type="submission" date="2019-06" db="EMBL/GenBank/DDBJ databases">
        <title>Sequencing the genomes of 1000 actinobacteria strains.</title>
        <authorList>
            <person name="Klenk H.-P."/>
        </authorList>
    </citation>
    <scope>NUCLEOTIDE SEQUENCE [LARGE SCALE GENOMIC DNA]</scope>
    <source>
        <strain evidence="3 4">DSM 44826</strain>
    </source>
</reference>
<dbReference type="AlphaFoldDB" id="A0A561UPN3"/>
<evidence type="ECO:0000256" key="1">
    <source>
        <dbReference type="ARBA" id="ARBA00022679"/>
    </source>
</evidence>
<dbReference type="Gene3D" id="3.40.50.150">
    <property type="entry name" value="Vaccinia Virus protein VP39"/>
    <property type="match status" value="1"/>
</dbReference>
<keyword evidence="3" id="KW-0489">Methyltransferase</keyword>
<evidence type="ECO:0000313" key="3">
    <source>
        <dbReference type="EMBL" id="TWG01312.1"/>
    </source>
</evidence>
<dbReference type="OrthoDB" id="3469983at2"/>
<comment type="caution">
    <text evidence="3">The sequence shown here is derived from an EMBL/GenBank/DDBJ whole genome shotgun (WGS) entry which is preliminary data.</text>
</comment>
<name>A0A561UPN3_9ACTN</name>
<dbReference type="Pfam" id="PF08241">
    <property type="entry name" value="Methyltransf_11"/>
    <property type="match status" value="1"/>
</dbReference>
<dbReference type="EMBL" id="VIWT01000001">
    <property type="protein sequence ID" value="TWG01312.1"/>
    <property type="molecule type" value="Genomic_DNA"/>
</dbReference>
<feature type="domain" description="Methyltransferase type 11" evidence="2">
    <location>
        <begin position="48"/>
        <end position="140"/>
    </location>
</feature>
<dbReference type="RefSeq" id="WP_145907464.1">
    <property type="nucleotide sequence ID" value="NZ_BAAAMZ010000030.1"/>
</dbReference>
<dbReference type="CDD" id="cd02440">
    <property type="entry name" value="AdoMet_MTases"/>
    <property type="match status" value="1"/>
</dbReference>
<dbReference type="PANTHER" id="PTHR43861:SF3">
    <property type="entry name" value="PUTATIVE (AFU_ORTHOLOGUE AFUA_2G14390)-RELATED"/>
    <property type="match status" value="1"/>
</dbReference>
<gene>
    <name evidence="3" type="ORF">FHX73_115204</name>
</gene>
<dbReference type="GO" id="GO:0032259">
    <property type="term" value="P:methylation"/>
    <property type="evidence" value="ECO:0007669"/>
    <property type="project" value="UniProtKB-KW"/>
</dbReference>
<dbReference type="SUPFAM" id="SSF53335">
    <property type="entry name" value="S-adenosyl-L-methionine-dependent methyltransferases"/>
    <property type="match status" value="1"/>
</dbReference>
<keyword evidence="1 3" id="KW-0808">Transferase</keyword>
<evidence type="ECO:0000259" key="2">
    <source>
        <dbReference type="Pfam" id="PF08241"/>
    </source>
</evidence>
<proteinExistence type="predicted"/>
<dbReference type="GO" id="GO:0017000">
    <property type="term" value="P:antibiotic biosynthetic process"/>
    <property type="evidence" value="ECO:0007669"/>
    <property type="project" value="UniProtKB-ARBA"/>
</dbReference>
<accession>A0A561UPN3</accession>
<dbReference type="InterPro" id="IPR013216">
    <property type="entry name" value="Methyltransf_11"/>
</dbReference>
<keyword evidence="4" id="KW-1185">Reference proteome</keyword>
<dbReference type="InterPro" id="IPR029063">
    <property type="entry name" value="SAM-dependent_MTases_sf"/>
</dbReference>
<sequence>MPESTDRYVFDRAWEREHERLAALEAVYDPGTTERLAGLGVAAGWHCLEVGCGAGSIARWLADRVGERGRVLAIDLDPRFAEGHGRANLEVRRQDLLADPLPAGAFDLVHARAVLEHLPDRERAVRRLAAAVRPGGWLVLEDFDIEGPAVELIARYWPDGQHELAERLYRALEAAFGRAGADPGYGRRLPDALAGAGLTEVGARLQAPVLPGGTPFLALTLRQLRAPLLAGGLVEEAELDRAVELIQRQDVRYVPNVMVTAWARRPD</sequence>
<dbReference type="GO" id="GO:0008757">
    <property type="term" value="F:S-adenosylmethionine-dependent methyltransferase activity"/>
    <property type="evidence" value="ECO:0007669"/>
    <property type="project" value="InterPro"/>
</dbReference>
<dbReference type="Proteomes" id="UP000317940">
    <property type="component" value="Unassembled WGS sequence"/>
</dbReference>